<name>A0A4S8JR20_MUSBA</name>
<reference evidence="2 3" key="1">
    <citation type="journal article" date="2019" name="Nat. Plants">
        <title>Genome sequencing of Musa balbisiana reveals subgenome evolution and function divergence in polyploid bananas.</title>
        <authorList>
            <person name="Yao X."/>
        </authorList>
    </citation>
    <scope>NUCLEOTIDE SEQUENCE [LARGE SCALE GENOMIC DNA]</scope>
    <source>
        <strain evidence="3">cv. DH-PKW</strain>
        <tissue evidence="2">Leaves</tissue>
    </source>
</reference>
<comment type="caution">
    <text evidence="2">The sequence shown here is derived from an EMBL/GenBank/DDBJ whole genome shotgun (WGS) entry which is preliminary data.</text>
</comment>
<evidence type="ECO:0008006" key="4">
    <source>
        <dbReference type="Google" id="ProtNLM"/>
    </source>
</evidence>
<evidence type="ECO:0000313" key="2">
    <source>
        <dbReference type="EMBL" id="THU64501.1"/>
    </source>
</evidence>
<gene>
    <name evidence="2" type="ORF">C4D60_Mb01t27110</name>
</gene>
<evidence type="ECO:0000313" key="3">
    <source>
        <dbReference type="Proteomes" id="UP000317650"/>
    </source>
</evidence>
<dbReference type="EMBL" id="PYDT01000004">
    <property type="protein sequence ID" value="THU64501.1"/>
    <property type="molecule type" value="Genomic_DNA"/>
</dbReference>
<evidence type="ECO:0000256" key="1">
    <source>
        <dbReference type="SAM" id="MobiDB-lite"/>
    </source>
</evidence>
<protein>
    <recommendedName>
        <fullName evidence="4">RING-type domain-containing protein</fullName>
    </recommendedName>
</protein>
<feature type="region of interest" description="Disordered" evidence="1">
    <location>
        <begin position="116"/>
        <end position="143"/>
    </location>
</feature>
<accession>A0A4S8JR20</accession>
<dbReference type="AlphaFoldDB" id="A0A4S8JR20"/>
<keyword evidence="3" id="KW-1185">Reference proteome</keyword>
<dbReference type="Proteomes" id="UP000317650">
    <property type="component" value="Chromosome 1"/>
</dbReference>
<feature type="compositionally biased region" description="Basic and acidic residues" evidence="1">
    <location>
        <begin position="117"/>
        <end position="129"/>
    </location>
</feature>
<sequence length="143" mass="15153">MHWLSTICVLDAILGSEVGNRSFRTLPVTTLCALPNGGVGGTFASASATCRGLHPSVLESRPVLVFAAAPWCDKDAVECAVCLNELEEGEKMRAHPRMLSLTSLLGRDSRVCCGRETSTELERDPERGEGAATGSPPRLPSAT</sequence>
<organism evidence="2 3">
    <name type="scientific">Musa balbisiana</name>
    <name type="common">Banana</name>
    <dbReference type="NCBI Taxonomy" id="52838"/>
    <lineage>
        <taxon>Eukaryota</taxon>
        <taxon>Viridiplantae</taxon>
        <taxon>Streptophyta</taxon>
        <taxon>Embryophyta</taxon>
        <taxon>Tracheophyta</taxon>
        <taxon>Spermatophyta</taxon>
        <taxon>Magnoliopsida</taxon>
        <taxon>Liliopsida</taxon>
        <taxon>Zingiberales</taxon>
        <taxon>Musaceae</taxon>
        <taxon>Musa</taxon>
    </lineage>
</organism>
<proteinExistence type="predicted"/>